<evidence type="ECO:0000313" key="2">
    <source>
        <dbReference type="EMBL" id="TWT63989.1"/>
    </source>
</evidence>
<sequence length="171" mass="18084">MGKTSRKIVITGATIATVSLALLFSQLGIPFGLGTGTGDGNDESSQTDTTDLENTKAVAPSPTAPMFPENQTNVKPEKPDTSELISVVVVGTGYRWATNDQSPKSVEEITLDQIIEKVKQSQGNAQGVKARVFHAGSALPSAENQLIEALKQAGLSDEAILFDQRIVDLDS</sequence>
<comment type="caution">
    <text evidence="2">The sequence shown here is derived from an EMBL/GenBank/DDBJ whole genome shotgun (WGS) entry which is preliminary data.</text>
</comment>
<dbReference type="RefSeq" id="WP_146505748.1">
    <property type="nucleotide sequence ID" value="NZ_SJPG01000001.1"/>
</dbReference>
<name>A0A5C5XN33_9PLAN</name>
<protein>
    <submittedName>
        <fullName evidence="2">Uncharacterized protein</fullName>
    </submittedName>
</protein>
<organism evidence="2 3">
    <name type="scientific">Rubinisphaera italica</name>
    <dbReference type="NCBI Taxonomy" id="2527969"/>
    <lineage>
        <taxon>Bacteria</taxon>
        <taxon>Pseudomonadati</taxon>
        <taxon>Planctomycetota</taxon>
        <taxon>Planctomycetia</taxon>
        <taxon>Planctomycetales</taxon>
        <taxon>Planctomycetaceae</taxon>
        <taxon>Rubinisphaera</taxon>
    </lineage>
</organism>
<keyword evidence="3" id="KW-1185">Reference proteome</keyword>
<reference evidence="2 3" key="1">
    <citation type="submission" date="2019-02" db="EMBL/GenBank/DDBJ databases">
        <title>Deep-cultivation of Planctomycetes and their phenomic and genomic characterization uncovers novel biology.</title>
        <authorList>
            <person name="Wiegand S."/>
            <person name="Jogler M."/>
            <person name="Boedeker C."/>
            <person name="Pinto D."/>
            <person name="Vollmers J."/>
            <person name="Rivas-Marin E."/>
            <person name="Kohn T."/>
            <person name="Peeters S.H."/>
            <person name="Heuer A."/>
            <person name="Rast P."/>
            <person name="Oberbeckmann S."/>
            <person name="Bunk B."/>
            <person name="Jeske O."/>
            <person name="Meyerdierks A."/>
            <person name="Storesund J.E."/>
            <person name="Kallscheuer N."/>
            <person name="Luecker S."/>
            <person name="Lage O.M."/>
            <person name="Pohl T."/>
            <person name="Merkel B.J."/>
            <person name="Hornburger P."/>
            <person name="Mueller R.-W."/>
            <person name="Bruemmer F."/>
            <person name="Labrenz M."/>
            <person name="Spormann A.M."/>
            <person name="Op Den Camp H."/>
            <person name="Overmann J."/>
            <person name="Amann R."/>
            <person name="Jetten M.S.M."/>
            <person name="Mascher T."/>
            <person name="Medema M.H."/>
            <person name="Devos D.P."/>
            <person name="Kaster A.-K."/>
            <person name="Ovreas L."/>
            <person name="Rohde M."/>
            <person name="Galperin M.Y."/>
            <person name="Jogler C."/>
        </authorList>
    </citation>
    <scope>NUCLEOTIDE SEQUENCE [LARGE SCALE GENOMIC DNA]</scope>
    <source>
        <strain evidence="2 3">Pan54</strain>
    </source>
</reference>
<evidence type="ECO:0000256" key="1">
    <source>
        <dbReference type="SAM" id="MobiDB-lite"/>
    </source>
</evidence>
<proteinExistence type="predicted"/>
<accession>A0A5C5XN33</accession>
<evidence type="ECO:0000313" key="3">
    <source>
        <dbReference type="Proteomes" id="UP000316095"/>
    </source>
</evidence>
<feature type="region of interest" description="Disordered" evidence="1">
    <location>
        <begin position="35"/>
        <end position="80"/>
    </location>
</feature>
<dbReference type="Proteomes" id="UP000316095">
    <property type="component" value="Unassembled WGS sequence"/>
</dbReference>
<dbReference type="AlphaFoldDB" id="A0A5C5XN33"/>
<dbReference type="EMBL" id="SJPG01000001">
    <property type="protein sequence ID" value="TWT63989.1"/>
    <property type="molecule type" value="Genomic_DNA"/>
</dbReference>
<gene>
    <name evidence="2" type="ORF">Pan54_47490</name>
</gene>
<dbReference type="OrthoDB" id="291484at2"/>